<evidence type="ECO:0000256" key="6">
    <source>
        <dbReference type="SAM" id="Phobius"/>
    </source>
</evidence>
<feature type="domain" description="RNA polymerase sigma-70 region 2" evidence="7">
    <location>
        <begin position="98"/>
        <end position="169"/>
    </location>
</feature>
<evidence type="ECO:0000256" key="1">
    <source>
        <dbReference type="ARBA" id="ARBA00010641"/>
    </source>
</evidence>
<dbReference type="InterPro" id="IPR036388">
    <property type="entry name" value="WH-like_DNA-bd_sf"/>
</dbReference>
<dbReference type="AlphaFoldDB" id="A0A1F7Y2Q4"/>
<dbReference type="InterPro" id="IPR014284">
    <property type="entry name" value="RNA_pol_sigma-70_dom"/>
</dbReference>
<dbReference type="InterPro" id="IPR007627">
    <property type="entry name" value="RNA_pol_sigma70_r2"/>
</dbReference>
<keyword evidence="4" id="KW-0238">DNA-binding</keyword>
<dbReference type="Gene3D" id="1.10.10.10">
    <property type="entry name" value="Winged helix-like DNA-binding domain superfamily/Winged helix DNA-binding domain"/>
    <property type="match status" value="1"/>
</dbReference>
<accession>A0A1F7Y2Q4</accession>
<gene>
    <name evidence="8" type="ORF">A2863_04010</name>
</gene>
<keyword evidence="3" id="KW-0731">Sigma factor</keyword>
<organism evidence="8 9">
    <name type="scientific">Candidatus Woesebacteria bacterium RIFCSPHIGHO2_01_FULL_38_9b</name>
    <dbReference type="NCBI Taxonomy" id="1802493"/>
    <lineage>
        <taxon>Bacteria</taxon>
        <taxon>Candidatus Woeseibacteriota</taxon>
    </lineage>
</organism>
<name>A0A1F7Y2Q4_9BACT</name>
<dbReference type="GO" id="GO:0003677">
    <property type="term" value="F:DNA binding"/>
    <property type="evidence" value="ECO:0007669"/>
    <property type="project" value="UniProtKB-KW"/>
</dbReference>
<keyword evidence="2" id="KW-0805">Transcription regulation</keyword>
<dbReference type="InterPro" id="IPR013324">
    <property type="entry name" value="RNA_pol_sigma_r3/r4-like"/>
</dbReference>
<dbReference type="EMBL" id="MGGF01000032">
    <property type="protein sequence ID" value="OGM21593.1"/>
    <property type="molecule type" value="Genomic_DNA"/>
</dbReference>
<evidence type="ECO:0000313" key="9">
    <source>
        <dbReference type="Proteomes" id="UP000178750"/>
    </source>
</evidence>
<keyword evidence="5" id="KW-0804">Transcription</keyword>
<dbReference type="SUPFAM" id="SSF88946">
    <property type="entry name" value="Sigma2 domain of RNA polymerase sigma factors"/>
    <property type="match status" value="1"/>
</dbReference>
<evidence type="ECO:0000256" key="4">
    <source>
        <dbReference type="ARBA" id="ARBA00023125"/>
    </source>
</evidence>
<protein>
    <recommendedName>
        <fullName evidence="7">RNA polymerase sigma-70 region 2 domain-containing protein</fullName>
    </recommendedName>
</protein>
<evidence type="ECO:0000256" key="3">
    <source>
        <dbReference type="ARBA" id="ARBA00023082"/>
    </source>
</evidence>
<keyword evidence="6" id="KW-1133">Transmembrane helix</keyword>
<dbReference type="Proteomes" id="UP000178750">
    <property type="component" value="Unassembled WGS sequence"/>
</dbReference>
<dbReference type="InterPro" id="IPR013325">
    <property type="entry name" value="RNA_pol_sigma_r2"/>
</dbReference>
<evidence type="ECO:0000259" key="7">
    <source>
        <dbReference type="Pfam" id="PF04542"/>
    </source>
</evidence>
<dbReference type="PANTHER" id="PTHR43133:SF8">
    <property type="entry name" value="RNA POLYMERASE SIGMA FACTOR HI_1459-RELATED"/>
    <property type="match status" value="1"/>
</dbReference>
<dbReference type="NCBIfam" id="TIGR02937">
    <property type="entry name" value="sigma70-ECF"/>
    <property type="match status" value="1"/>
</dbReference>
<feature type="transmembrane region" description="Helical" evidence="6">
    <location>
        <begin position="55"/>
        <end position="72"/>
    </location>
</feature>
<dbReference type="GO" id="GO:0016987">
    <property type="term" value="F:sigma factor activity"/>
    <property type="evidence" value="ECO:0007669"/>
    <property type="project" value="UniProtKB-KW"/>
</dbReference>
<keyword evidence="6" id="KW-0472">Membrane</keyword>
<dbReference type="Pfam" id="PF04542">
    <property type="entry name" value="Sigma70_r2"/>
    <property type="match status" value="1"/>
</dbReference>
<evidence type="ECO:0000313" key="8">
    <source>
        <dbReference type="EMBL" id="OGM21593.1"/>
    </source>
</evidence>
<dbReference type="InterPro" id="IPR039425">
    <property type="entry name" value="RNA_pol_sigma-70-like"/>
</dbReference>
<evidence type="ECO:0000256" key="2">
    <source>
        <dbReference type="ARBA" id="ARBA00023015"/>
    </source>
</evidence>
<dbReference type="GO" id="GO:0006352">
    <property type="term" value="P:DNA-templated transcription initiation"/>
    <property type="evidence" value="ECO:0007669"/>
    <property type="project" value="InterPro"/>
</dbReference>
<proteinExistence type="inferred from homology"/>
<sequence length="272" mass="31087">MKEERVGQEYLEEKIIVLADLSGGVAPPLPISVPNKIFGRFQEILQKKNLSTTQIAAGVVVVGAVITGGLVLKRRMEKRYEDDFVELSPEKQREFDGLIDSYLPDVYSLLRFGLQGEERVAEELTQDVYLNAFRRYDKFIPKEGIDNPGRAWLFTIAMNTLKNEYRRKGNRVVEQGVGLQEEDNRMYMDVLPDFVLNQVHSLEAVVDIEPDLMRLRQAIPELPWNRQLLIYSKGMGFTDKEIANVFESTPGAVKSLYNRTTEQLRKIMASPS</sequence>
<dbReference type="Gene3D" id="1.10.1740.10">
    <property type="match status" value="1"/>
</dbReference>
<dbReference type="PANTHER" id="PTHR43133">
    <property type="entry name" value="RNA POLYMERASE ECF-TYPE SIGMA FACTO"/>
    <property type="match status" value="1"/>
</dbReference>
<reference evidence="8 9" key="1">
    <citation type="journal article" date="2016" name="Nat. Commun.">
        <title>Thousands of microbial genomes shed light on interconnected biogeochemical processes in an aquifer system.</title>
        <authorList>
            <person name="Anantharaman K."/>
            <person name="Brown C.T."/>
            <person name="Hug L.A."/>
            <person name="Sharon I."/>
            <person name="Castelle C.J."/>
            <person name="Probst A.J."/>
            <person name="Thomas B.C."/>
            <person name="Singh A."/>
            <person name="Wilkins M.J."/>
            <person name="Karaoz U."/>
            <person name="Brodie E.L."/>
            <person name="Williams K.H."/>
            <person name="Hubbard S.S."/>
            <person name="Banfield J.F."/>
        </authorList>
    </citation>
    <scope>NUCLEOTIDE SEQUENCE [LARGE SCALE GENOMIC DNA]</scope>
</reference>
<comment type="similarity">
    <text evidence="1">Belongs to the sigma-70 factor family. ECF subfamily.</text>
</comment>
<keyword evidence="6" id="KW-0812">Transmembrane</keyword>
<comment type="caution">
    <text evidence="8">The sequence shown here is derived from an EMBL/GenBank/DDBJ whole genome shotgun (WGS) entry which is preliminary data.</text>
</comment>
<dbReference type="SUPFAM" id="SSF88659">
    <property type="entry name" value="Sigma3 and sigma4 domains of RNA polymerase sigma factors"/>
    <property type="match status" value="1"/>
</dbReference>
<evidence type="ECO:0000256" key="5">
    <source>
        <dbReference type="ARBA" id="ARBA00023163"/>
    </source>
</evidence>